<evidence type="ECO:0000313" key="3">
    <source>
        <dbReference type="Proteomes" id="UP000266841"/>
    </source>
</evidence>
<reference evidence="2 3" key="1">
    <citation type="journal article" date="2012" name="Genome Biol.">
        <title>Genome and low-iron response of an oceanic diatom adapted to chronic iron limitation.</title>
        <authorList>
            <person name="Lommer M."/>
            <person name="Specht M."/>
            <person name="Roy A.S."/>
            <person name="Kraemer L."/>
            <person name="Andreson R."/>
            <person name="Gutowska M.A."/>
            <person name="Wolf J."/>
            <person name="Bergner S.V."/>
            <person name="Schilhabel M.B."/>
            <person name="Klostermeier U.C."/>
            <person name="Beiko R.G."/>
            <person name="Rosenstiel P."/>
            <person name="Hippler M."/>
            <person name="Laroche J."/>
        </authorList>
    </citation>
    <scope>NUCLEOTIDE SEQUENCE [LARGE SCALE GENOMIC DNA]</scope>
    <source>
        <strain evidence="2 3">CCMP1005</strain>
    </source>
</reference>
<name>K0RRH7_THAOC</name>
<keyword evidence="3" id="KW-1185">Reference proteome</keyword>
<evidence type="ECO:0000256" key="1">
    <source>
        <dbReference type="SAM" id="MobiDB-lite"/>
    </source>
</evidence>
<accession>K0RRH7</accession>
<dbReference type="EMBL" id="AGNL01041500">
    <property type="protein sequence ID" value="EJK51526.1"/>
    <property type="molecule type" value="Genomic_DNA"/>
</dbReference>
<comment type="caution">
    <text evidence="2">The sequence shown here is derived from an EMBL/GenBank/DDBJ whole genome shotgun (WGS) entry which is preliminary data.</text>
</comment>
<protein>
    <submittedName>
        <fullName evidence="2">Uncharacterized protein</fullName>
    </submittedName>
</protein>
<evidence type="ECO:0000313" key="2">
    <source>
        <dbReference type="EMBL" id="EJK51526.1"/>
    </source>
</evidence>
<feature type="region of interest" description="Disordered" evidence="1">
    <location>
        <begin position="1"/>
        <end position="28"/>
    </location>
</feature>
<dbReference type="Proteomes" id="UP000266841">
    <property type="component" value="Unassembled WGS sequence"/>
</dbReference>
<gene>
    <name evidence="2" type="ORF">THAOC_29295</name>
</gene>
<proteinExistence type="predicted"/>
<feature type="non-terminal residue" evidence="2">
    <location>
        <position position="115"/>
    </location>
</feature>
<dbReference type="AlphaFoldDB" id="K0RRH7"/>
<organism evidence="2 3">
    <name type="scientific">Thalassiosira oceanica</name>
    <name type="common">Marine diatom</name>
    <dbReference type="NCBI Taxonomy" id="159749"/>
    <lineage>
        <taxon>Eukaryota</taxon>
        <taxon>Sar</taxon>
        <taxon>Stramenopiles</taxon>
        <taxon>Ochrophyta</taxon>
        <taxon>Bacillariophyta</taxon>
        <taxon>Coscinodiscophyceae</taxon>
        <taxon>Thalassiosirophycidae</taxon>
        <taxon>Thalassiosirales</taxon>
        <taxon>Thalassiosiraceae</taxon>
        <taxon>Thalassiosira</taxon>
    </lineage>
</organism>
<sequence>MHRDLESAGVSFLDDGGPSGSGFGALMGDQDLDLRAEGDGGGGGAAARFRRWFGRGFAMEEKLVRSYVHPGGGGEGGRGRLAESPVLTWCVLPLSWDANSRSRTLASSLESSFPA</sequence>